<dbReference type="RefSeq" id="WP_188898564.1">
    <property type="nucleotide sequence ID" value="NZ_BMKS01000002.1"/>
</dbReference>
<proteinExistence type="predicted"/>
<dbReference type="InterPro" id="IPR002539">
    <property type="entry name" value="MaoC-like_dom"/>
</dbReference>
<evidence type="ECO:0000313" key="3">
    <source>
        <dbReference type="Proteomes" id="UP000597507"/>
    </source>
</evidence>
<dbReference type="EMBL" id="BMKS01000002">
    <property type="protein sequence ID" value="GGG21601.1"/>
    <property type="molecule type" value="Genomic_DNA"/>
</dbReference>
<dbReference type="InterPro" id="IPR029069">
    <property type="entry name" value="HotDog_dom_sf"/>
</dbReference>
<dbReference type="Gene3D" id="3.10.129.10">
    <property type="entry name" value="Hotdog Thioesterase"/>
    <property type="match status" value="1"/>
</dbReference>
<dbReference type="PANTHER" id="PTHR43664:SF1">
    <property type="entry name" value="BETA-METHYLMALYL-COA DEHYDRATASE"/>
    <property type="match status" value="1"/>
</dbReference>
<dbReference type="PANTHER" id="PTHR43664">
    <property type="entry name" value="MONOAMINE OXIDASE-RELATED"/>
    <property type="match status" value="1"/>
</dbReference>
<gene>
    <name evidence="2" type="ORF">GCM10010964_07220</name>
</gene>
<protein>
    <recommendedName>
        <fullName evidence="1">MaoC-like domain-containing protein</fullName>
    </recommendedName>
</protein>
<evidence type="ECO:0000259" key="1">
    <source>
        <dbReference type="Pfam" id="PF01575"/>
    </source>
</evidence>
<dbReference type="Pfam" id="PF01575">
    <property type="entry name" value="MaoC_dehydratas"/>
    <property type="match status" value="1"/>
</dbReference>
<comment type="caution">
    <text evidence="2">The sequence shown here is derived from an EMBL/GenBank/DDBJ whole genome shotgun (WGS) entry which is preliminary data.</text>
</comment>
<feature type="domain" description="MaoC-like" evidence="1">
    <location>
        <begin position="21"/>
        <end position="116"/>
    </location>
</feature>
<name>A0A8J3EB20_9PROT</name>
<reference evidence="2 3" key="1">
    <citation type="journal article" date="2014" name="Int. J. Syst. Evol. Microbiol.">
        <title>Complete genome sequence of Corynebacterium casei LMG S-19264T (=DSM 44701T), isolated from a smear-ripened cheese.</title>
        <authorList>
            <consortium name="US DOE Joint Genome Institute (JGI-PGF)"/>
            <person name="Walter F."/>
            <person name="Albersmeier A."/>
            <person name="Kalinowski J."/>
            <person name="Ruckert C."/>
        </authorList>
    </citation>
    <scope>NUCLEOTIDE SEQUENCE [LARGE SCALE GENOMIC DNA]</scope>
    <source>
        <strain evidence="2 3">CGMCC 1.16330</strain>
    </source>
</reference>
<dbReference type="AlphaFoldDB" id="A0A8J3EB20"/>
<keyword evidence="3" id="KW-1185">Reference proteome</keyword>
<dbReference type="Proteomes" id="UP000597507">
    <property type="component" value="Unassembled WGS sequence"/>
</dbReference>
<accession>A0A8J3EB20</accession>
<evidence type="ECO:0000313" key="2">
    <source>
        <dbReference type="EMBL" id="GGG21601.1"/>
    </source>
</evidence>
<sequence length="154" mass="16653">MAEAPPQLWFEDFAPGQSFPGATSACTAEDFLAFARITGDAHPIHYDAAYAAGTRFGRPLAHGLLVAGYSALGATPLSRRLEESMVAMLEVAFRFRRPVFAGDVLTSHFEVAETRRDPGKDSGVVRFHVRLTNAKGETVMEGSHAYLIRARGAA</sequence>
<dbReference type="InterPro" id="IPR052342">
    <property type="entry name" value="MCH/BMMD"/>
</dbReference>
<organism evidence="2 3">
    <name type="scientific">Caldovatus sediminis</name>
    <dbReference type="NCBI Taxonomy" id="2041189"/>
    <lineage>
        <taxon>Bacteria</taxon>
        <taxon>Pseudomonadati</taxon>
        <taxon>Pseudomonadota</taxon>
        <taxon>Alphaproteobacteria</taxon>
        <taxon>Acetobacterales</taxon>
        <taxon>Roseomonadaceae</taxon>
        <taxon>Caldovatus</taxon>
    </lineage>
</organism>
<dbReference type="SUPFAM" id="SSF54637">
    <property type="entry name" value="Thioesterase/thiol ester dehydrase-isomerase"/>
    <property type="match status" value="1"/>
</dbReference>